<feature type="region of interest" description="Disordered" evidence="1">
    <location>
        <begin position="1"/>
        <end position="24"/>
    </location>
</feature>
<gene>
    <name evidence="2" type="ORF">MNBD_GAMMA04-2293</name>
</gene>
<proteinExistence type="predicted"/>
<evidence type="ECO:0000313" key="2">
    <source>
        <dbReference type="EMBL" id="VAW46928.1"/>
    </source>
</evidence>
<name>A0A3B0VTC8_9ZZZZ</name>
<organism evidence="2">
    <name type="scientific">hydrothermal vent metagenome</name>
    <dbReference type="NCBI Taxonomy" id="652676"/>
    <lineage>
        <taxon>unclassified sequences</taxon>
        <taxon>metagenomes</taxon>
        <taxon>ecological metagenomes</taxon>
    </lineage>
</organism>
<accession>A0A3B0VTC8</accession>
<evidence type="ECO:0000256" key="1">
    <source>
        <dbReference type="SAM" id="MobiDB-lite"/>
    </source>
</evidence>
<protein>
    <submittedName>
        <fullName evidence="2">Uncharacterized protein</fullName>
    </submittedName>
</protein>
<sequence>ELQNYEDLKNLKEAKSLEEHHEGISLDDAKKEWGLY</sequence>
<feature type="non-terminal residue" evidence="2">
    <location>
        <position position="1"/>
    </location>
</feature>
<reference evidence="2" key="1">
    <citation type="submission" date="2018-06" db="EMBL/GenBank/DDBJ databases">
        <authorList>
            <person name="Zhirakovskaya E."/>
        </authorList>
    </citation>
    <scope>NUCLEOTIDE SEQUENCE</scope>
</reference>
<dbReference type="EMBL" id="UOFB01000165">
    <property type="protein sequence ID" value="VAW46928.1"/>
    <property type="molecule type" value="Genomic_DNA"/>
</dbReference>
<dbReference type="AlphaFoldDB" id="A0A3B0VTC8"/>